<evidence type="ECO:0000313" key="5">
    <source>
        <dbReference type="Proteomes" id="UP000583929"/>
    </source>
</evidence>
<dbReference type="Gene3D" id="1.20.1280.50">
    <property type="match status" value="1"/>
</dbReference>
<evidence type="ECO:0000313" key="3">
    <source>
        <dbReference type="EMBL" id="KAF4392824.1"/>
    </source>
</evidence>
<dbReference type="InterPro" id="IPR036047">
    <property type="entry name" value="F-box-like_dom_sf"/>
</dbReference>
<dbReference type="SUPFAM" id="SSF81383">
    <property type="entry name" value="F-box domain"/>
    <property type="match status" value="1"/>
</dbReference>
<dbReference type="SMART" id="SM00256">
    <property type="entry name" value="FBOX"/>
    <property type="match status" value="1"/>
</dbReference>
<evidence type="ECO:0000313" key="2">
    <source>
        <dbReference type="EMBL" id="KAF4364801.1"/>
    </source>
</evidence>
<evidence type="ECO:0000259" key="1">
    <source>
        <dbReference type="PROSITE" id="PS50181"/>
    </source>
</evidence>
<dbReference type="AlphaFoldDB" id="A0A7J6HC39"/>
<accession>A0A7J6HC39</accession>
<keyword evidence="5" id="KW-1185">Reference proteome</keyword>
<dbReference type="EMBL" id="JAATIP010000164">
    <property type="protein sequence ID" value="KAF4364801.1"/>
    <property type="molecule type" value="Genomic_DNA"/>
</dbReference>
<dbReference type="InterPro" id="IPR001810">
    <property type="entry name" value="F-box_dom"/>
</dbReference>
<dbReference type="PANTHER" id="PTHR31672">
    <property type="entry name" value="BNACNNG10540D PROTEIN"/>
    <property type="match status" value="1"/>
</dbReference>
<gene>
    <name evidence="2" type="ORF">F8388_018477</name>
    <name evidence="3" type="ORF">G4B88_011819</name>
</gene>
<dbReference type="InterPro" id="IPR006527">
    <property type="entry name" value="F-box-assoc_dom_typ1"/>
</dbReference>
<dbReference type="Pfam" id="PF07734">
    <property type="entry name" value="FBA_1"/>
    <property type="match status" value="1"/>
</dbReference>
<reference evidence="4 5" key="1">
    <citation type="journal article" date="2020" name="bioRxiv">
        <title>Sequence and annotation of 42 cannabis genomes reveals extensive copy number variation in cannabinoid synthesis and pathogen resistance genes.</title>
        <authorList>
            <person name="Mckernan K.J."/>
            <person name="Helbert Y."/>
            <person name="Kane L.T."/>
            <person name="Ebling H."/>
            <person name="Zhang L."/>
            <person name="Liu B."/>
            <person name="Eaton Z."/>
            <person name="Mclaughlin S."/>
            <person name="Kingan S."/>
            <person name="Baybayan P."/>
            <person name="Concepcion G."/>
            <person name="Jordan M."/>
            <person name="Riva A."/>
            <person name="Barbazuk W."/>
            <person name="Harkins T."/>
        </authorList>
    </citation>
    <scope>NUCLEOTIDE SEQUENCE [LARGE SCALE GENOMIC DNA]</scope>
    <source>
        <strain evidence="4 5">cv. Jamaican Lion 4</strain>
        <strain evidence="3">Father</strain>
        <strain evidence="2">Mother</strain>
        <tissue evidence="3">Leaf</tissue>
    </source>
</reference>
<dbReference type="Pfam" id="PF00646">
    <property type="entry name" value="F-box"/>
    <property type="match status" value="1"/>
</dbReference>
<dbReference type="Proteomes" id="UP000583929">
    <property type="component" value="Unassembled WGS sequence"/>
</dbReference>
<dbReference type="InterPro" id="IPR017451">
    <property type="entry name" value="F-box-assoc_interact_dom"/>
</dbReference>
<dbReference type="EMBL" id="JAATIQ010000050">
    <property type="protein sequence ID" value="KAF4392824.1"/>
    <property type="molecule type" value="Genomic_DNA"/>
</dbReference>
<name>A0A7J6HC39_CANSA</name>
<proteinExistence type="predicted"/>
<dbReference type="PROSITE" id="PS50181">
    <property type="entry name" value="FBOX"/>
    <property type="match status" value="1"/>
</dbReference>
<dbReference type="NCBIfam" id="TIGR01640">
    <property type="entry name" value="F_box_assoc_1"/>
    <property type="match status" value="1"/>
</dbReference>
<evidence type="ECO:0000313" key="4">
    <source>
        <dbReference type="Proteomes" id="UP000525078"/>
    </source>
</evidence>
<sequence>MEVSCRLHSLSSGIVVFTKGEMEMSFFCHLPKEVAEEIMLWVPADSLVRLKLLNKSWHSFISGLINDLEFVDRHLYITKNMPTSTSLVFNNPCSHVDHDGRDCYAKMFSLLTISSGDGYGSNNKDHIVSVSEDLNVPCLRNESCRWDQWAWAYHCDGIICLVKLYGTIMLCNPALQESRILPQSNKAIVGVAPFGMGFGYDAIADDYKFVAIWSFPSRTAKAEVYTLRTDCWREINMPQELCKYYTQGYPYLDGLSWRGNCYWLLRNLVNGDAILCFNMCDEEFHITPLPNLENSAAAASSYWLELFVWNDSVALLVSSEGNVSFEYQFFVMNNGVNGACSWTKQLVIGPVIPGVIVKLSSWKKDEFFIHLVEDIDESKDGQLISYNFHTKKIRDIAVRDVDRLWHWACFYVKSLISVKRR</sequence>
<dbReference type="PANTHER" id="PTHR31672:SF13">
    <property type="entry name" value="F-BOX PROTEIN CPR30-LIKE"/>
    <property type="match status" value="1"/>
</dbReference>
<comment type="caution">
    <text evidence="3">The sequence shown here is derived from an EMBL/GenBank/DDBJ whole genome shotgun (WGS) entry which is preliminary data.</text>
</comment>
<dbReference type="InterPro" id="IPR050796">
    <property type="entry name" value="SCF_F-box_component"/>
</dbReference>
<protein>
    <recommendedName>
        <fullName evidence="1">F-box domain-containing protein</fullName>
    </recommendedName>
</protein>
<dbReference type="Proteomes" id="UP000525078">
    <property type="component" value="Unassembled WGS sequence"/>
</dbReference>
<organism evidence="3 5">
    <name type="scientific">Cannabis sativa</name>
    <name type="common">Hemp</name>
    <name type="synonym">Marijuana</name>
    <dbReference type="NCBI Taxonomy" id="3483"/>
    <lineage>
        <taxon>Eukaryota</taxon>
        <taxon>Viridiplantae</taxon>
        <taxon>Streptophyta</taxon>
        <taxon>Embryophyta</taxon>
        <taxon>Tracheophyta</taxon>
        <taxon>Spermatophyta</taxon>
        <taxon>Magnoliopsida</taxon>
        <taxon>eudicotyledons</taxon>
        <taxon>Gunneridae</taxon>
        <taxon>Pentapetalae</taxon>
        <taxon>rosids</taxon>
        <taxon>fabids</taxon>
        <taxon>Rosales</taxon>
        <taxon>Cannabaceae</taxon>
        <taxon>Cannabis</taxon>
    </lineage>
</organism>
<feature type="domain" description="F-box" evidence="1">
    <location>
        <begin position="24"/>
        <end position="73"/>
    </location>
</feature>